<dbReference type="SUPFAM" id="SSF52540">
    <property type="entry name" value="P-loop containing nucleoside triphosphate hydrolases"/>
    <property type="match status" value="1"/>
</dbReference>
<dbReference type="Gene3D" id="3.40.50.300">
    <property type="entry name" value="P-loop containing nucleotide triphosphate hydrolases"/>
    <property type="match status" value="1"/>
</dbReference>
<dbReference type="InterPro" id="IPR027417">
    <property type="entry name" value="P-loop_NTPase"/>
</dbReference>
<organism evidence="1 2">
    <name type="scientific">Anaerococcus hydrogenalis</name>
    <dbReference type="NCBI Taxonomy" id="33029"/>
    <lineage>
        <taxon>Bacteria</taxon>
        <taxon>Bacillati</taxon>
        <taxon>Bacillota</taxon>
        <taxon>Tissierellia</taxon>
        <taxon>Tissierellales</taxon>
        <taxon>Peptoniphilaceae</taxon>
        <taxon>Anaerococcus</taxon>
    </lineage>
</organism>
<accession>A0A2N6UGM5</accession>
<name>A0A2N6UGM5_9FIRM</name>
<dbReference type="EMBL" id="PNHP01000008">
    <property type="protein sequence ID" value="PMC80740.1"/>
    <property type="molecule type" value="Genomic_DNA"/>
</dbReference>
<evidence type="ECO:0000313" key="2">
    <source>
        <dbReference type="Proteomes" id="UP000235658"/>
    </source>
</evidence>
<comment type="caution">
    <text evidence="1">The sequence shown here is derived from an EMBL/GenBank/DDBJ whole genome shotgun (WGS) entry which is preliminary data.</text>
</comment>
<proteinExistence type="predicted"/>
<dbReference type="Proteomes" id="UP000235658">
    <property type="component" value="Unassembled WGS sequence"/>
</dbReference>
<gene>
    <name evidence="1" type="ORF">CJ192_08935</name>
</gene>
<evidence type="ECO:0000313" key="1">
    <source>
        <dbReference type="EMBL" id="PMC80740.1"/>
    </source>
</evidence>
<dbReference type="AlphaFoldDB" id="A0A2N6UGM5"/>
<sequence length="60" mass="6903">MDSNLINYPFIAHRLSSIVDSDLIYFMDGGKIISKGSHKDLLRENEFYREMVNNLAISPI</sequence>
<reference evidence="1 2" key="1">
    <citation type="submission" date="2017-09" db="EMBL/GenBank/DDBJ databases">
        <title>Bacterial strain isolated from the female urinary microbiota.</title>
        <authorList>
            <person name="Thomas-White K."/>
            <person name="Kumar N."/>
            <person name="Forster S."/>
            <person name="Putonti C."/>
            <person name="Lawley T."/>
            <person name="Wolfe A.J."/>
        </authorList>
    </citation>
    <scope>NUCLEOTIDE SEQUENCE [LARGE SCALE GENOMIC DNA]</scope>
    <source>
        <strain evidence="1 2">UMB0204</strain>
    </source>
</reference>
<protein>
    <submittedName>
        <fullName evidence="1">Uncharacterized protein</fullName>
    </submittedName>
</protein>